<keyword evidence="6" id="KW-0234">DNA repair</keyword>
<dbReference type="EC" id="3.1.21.7" evidence="6"/>
<evidence type="ECO:0000256" key="2">
    <source>
        <dbReference type="ARBA" id="ARBA00022490"/>
    </source>
</evidence>
<keyword evidence="8" id="KW-1185">Reference proteome</keyword>
<evidence type="ECO:0000256" key="3">
    <source>
        <dbReference type="ARBA" id="ARBA00022722"/>
    </source>
</evidence>
<comment type="cofactor">
    <cofactor evidence="6">
        <name>Mg(2+)</name>
        <dbReference type="ChEBI" id="CHEBI:18420"/>
    </cofactor>
</comment>
<evidence type="ECO:0000256" key="5">
    <source>
        <dbReference type="ARBA" id="ARBA00022801"/>
    </source>
</evidence>
<sequence>MQFPPLHEWPTTEEAAVALQNELAARVDTSAPVGAIELIAGCDIAYHLTEPRLFAAVVVLKASDLSVVEECTVTREVTFPYVPGLLSFREIPALLAAFGELLRAPGAVMLDGQGIAHPRRFGLACHLGLWLDLPCVGCAKSWLVGDHTEPGPNAGEATPLSLNGETVGAVVRSATGVKPVFVSPGHKIDVGSATQLVRATLSGYRHPAPTRAAHMAANRLRMEFGV</sequence>
<evidence type="ECO:0000313" key="7">
    <source>
        <dbReference type="EMBL" id="MBP3957935.1"/>
    </source>
</evidence>
<keyword evidence="6" id="KW-0479">Metal-binding</keyword>
<comment type="similarity">
    <text evidence="6">Belongs to the endonuclease V family.</text>
</comment>
<protein>
    <recommendedName>
        <fullName evidence="6">Endonuclease V</fullName>
        <ecNumber evidence="6">3.1.21.7</ecNumber>
    </recommendedName>
    <alternativeName>
        <fullName evidence="6">Deoxyinosine 3'endonuclease</fullName>
    </alternativeName>
    <alternativeName>
        <fullName evidence="6">Deoxyribonuclease V</fullName>
        <shortName evidence="6">DNase V</shortName>
    </alternativeName>
</protein>
<dbReference type="HAMAP" id="MF_00801">
    <property type="entry name" value="Endonuclease_5"/>
    <property type="match status" value="1"/>
</dbReference>
<comment type="function">
    <text evidence="6">DNA repair enzyme involved in the repair of deaminated bases. Selectively cleaves double-stranded DNA at the second phosphodiester bond 3' to a deoxyinosine leaving behind the intact lesion on the nicked DNA.</text>
</comment>
<comment type="catalytic activity">
    <reaction evidence="6">
        <text>Endonucleolytic cleavage at apurinic or apyrimidinic sites to products with a 5'-phosphate.</text>
        <dbReference type="EC" id="3.1.21.7"/>
    </reaction>
</comment>
<dbReference type="InterPro" id="IPR007581">
    <property type="entry name" value="Endonuclease-V"/>
</dbReference>
<feature type="binding site" evidence="6">
    <location>
        <position position="111"/>
    </location>
    <ligand>
        <name>Mg(2+)</name>
        <dbReference type="ChEBI" id="CHEBI:18420"/>
    </ligand>
</feature>
<gene>
    <name evidence="6 7" type="primary">nfi</name>
    <name evidence="7" type="ORF">J8F10_21995</name>
</gene>
<evidence type="ECO:0000256" key="6">
    <source>
        <dbReference type="HAMAP-Rule" id="MF_00801"/>
    </source>
</evidence>
<name>A0ABS5BXF6_9BACT</name>
<dbReference type="GO" id="GO:0043737">
    <property type="term" value="F:deoxyribonuclease V activity"/>
    <property type="evidence" value="ECO:0007669"/>
    <property type="project" value="UniProtKB-EC"/>
</dbReference>
<comment type="subcellular location">
    <subcellularLocation>
        <location evidence="1 6">Cytoplasm</location>
    </subcellularLocation>
</comment>
<dbReference type="PANTHER" id="PTHR28511:SF1">
    <property type="entry name" value="ENDONUCLEASE V"/>
    <property type="match status" value="1"/>
</dbReference>
<evidence type="ECO:0000256" key="4">
    <source>
        <dbReference type="ARBA" id="ARBA00022759"/>
    </source>
</evidence>
<proteinExistence type="inferred from homology"/>
<dbReference type="CDD" id="cd06559">
    <property type="entry name" value="Endonuclease_V"/>
    <property type="match status" value="1"/>
</dbReference>
<dbReference type="RefSeq" id="WP_210657462.1">
    <property type="nucleotide sequence ID" value="NZ_JAGKQQ010000001.1"/>
</dbReference>
<dbReference type="Proteomes" id="UP000676565">
    <property type="component" value="Unassembled WGS sequence"/>
</dbReference>
<dbReference type="PANTHER" id="PTHR28511">
    <property type="entry name" value="ENDONUCLEASE V"/>
    <property type="match status" value="1"/>
</dbReference>
<reference evidence="7 8" key="1">
    <citation type="submission" date="2021-04" db="EMBL/GenBank/DDBJ databases">
        <authorList>
            <person name="Ivanova A."/>
        </authorList>
    </citation>
    <scope>NUCLEOTIDE SEQUENCE [LARGE SCALE GENOMIC DNA]</scope>
    <source>
        <strain evidence="7 8">G18</strain>
    </source>
</reference>
<evidence type="ECO:0000313" key="8">
    <source>
        <dbReference type="Proteomes" id="UP000676565"/>
    </source>
</evidence>
<keyword evidence="6" id="KW-0460">Magnesium</keyword>
<feature type="site" description="Interaction with target DNA" evidence="6">
    <location>
        <position position="81"/>
    </location>
</feature>
<dbReference type="Pfam" id="PF04493">
    <property type="entry name" value="Endonuclease_5"/>
    <property type="match status" value="1"/>
</dbReference>
<accession>A0ABS5BXF6</accession>
<evidence type="ECO:0000256" key="1">
    <source>
        <dbReference type="ARBA" id="ARBA00004496"/>
    </source>
</evidence>
<organism evidence="7 8">
    <name type="scientific">Gemmata palustris</name>
    <dbReference type="NCBI Taxonomy" id="2822762"/>
    <lineage>
        <taxon>Bacteria</taxon>
        <taxon>Pseudomonadati</taxon>
        <taxon>Planctomycetota</taxon>
        <taxon>Planctomycetia</taxon>
        <taxon>Gemmatales</taxon>
        <taxon>Gemmataceae</taxon>
        <taxon>Gemmata</taxon>
    </lineage>
</organism>
<dbReference type="NCBIfam" id="NF008629">
    <property type="entry name" value="PRK11617.1"/>
    <property type="match status" value="1"/>
</dbReference>
<keyword evidence="6" id="KW-0227">DNA damage</keyword>
<keyword evidence="4 6" id="KW-0255">Endonuclease</keyword>
<dbReference type="Gene3D" id="3.30.2170.10">
    <property type="entry name" value="archaeoglobus fulgidus dsm 4304 superfamily"/>
    <property type="match status" value="1"/>
</dbReference>
<feature type="binding site" evidence="6">
    <location>
        <position position="43"/>
    </location>
    <ligand>
        <name>Mg(2+)</name>
        <dbReference type="ChEBI" id="CHEBI:18420"/>
    </ligand>
</feature>
<keyword evidence="3 6" id="KW-0540">Nuclease</keyword>
<keyword evidence="5 6" id="KW-0378">Hydrolase</keyword>
<dbReference type="EMBL" id="JAGKQQ010000001">
    <property type="protein sequence ID" value="MBP3957935.1"/>
    <property type="molecule type" value="Genomic_DNA"/>
</dbReference>
<keyword evidence="2 6" id="KW-0963">Cytoplasm</keyword>
<comment type="caution">
    <text evidence="7">The sequence shown here is derived from an EMBL/GenBank/DDBJ whole genome shotgun (WGS) entry which is preliminary data.</text>
</comment>